<dbReference type="HOGENOM" id="CLU_2099473_0_0_1"/>
<dbReference type="CTD" id="20202047"/>
<evidence type="ECO:0000313" key="3">
    <source>
        <dbReference type="EnsemblMetazoa" id="HelroP167705"/>
    </source>
</evidence>
<dbReference type="EMBL" id="KB095905">
    <property type="protein sequence ID" value="ESO09887.1"/>
    <property type="molecule type" value="Genomic_DNA"/>
</dbReference>
<keyword evidence="4" id="KW-1185">Reference proteome</keyword>
<dbReference type="AlphaFoldDB" id="T1EZP7"/>
<evidence type="ECO:0000313" key="4">
    <source>
        <dbReference type="Proteomes" id="UP000015101"/>
    </source>
</evidence>
<accession>T1EZP7</accession>
<proteinExistence type="predicted"/>
<reference evidence="3" key="3">
    <citation type="submission" date="2015-06" db="UniProtKB">
        <authorList>
            <consortium name="EnsemblMetazoa"/>
        </authorList>
    </citation>
    <scope>IDENTIFICATION</scope>
</reference>
<keyword evidence="1" id="KW-0472">Membrane</keyword>
<dbReference type="GeneID" id="20202047"/>
<organism evidence="3 4">
    <name type="scientific">Helobdella robusta</name>
    <name type="common">Californian leech</name>
    <dbReference type="NCBI Taxonomy" id="6412"/>
    <lineage>
        <taxon>Eukaryota</taxon>
        <taxon>Metazoa</taxon>
        <taxon>Spiralia</taxon>
        <taxon>Lophotrochozoa</taxon>
        <taxon>Annelida</taxon>
        <taxon>Clitellata</taxon>
        <taxon>Hirudinea</taxon>
        <taxon>Rhynchobdellida</taxon>
        <taxon>Glossiphoniidae</taxon>
        <taxon>Helobdella</taxon>
    </lineage>
</organism>
<evidence type="ECO:0000313" key="2">
    <source>
        <dbReference type="EMBL" id="ESO09887.1"/>
    </source>
</evidence>
<feature type="transmembrane region" description="Helical" evidence="1">
    <location>
        <begin position="12"/>
        <end position="34"/>
    </location>
</feature>
<dbReference type="Proteomes" id="UP000015101">
    <property type="component" value="Unassembled WGS sequence"/>
</dbReference>
<name>T1EZP7_HELRO</name>
<dbReference type="KEGG" id="hro:HELRODRAFT_167705"/>
<reference evidence="4" key="1">
    <citation type="submission" date="2012-12" db="EMBL/GenBank/DDBJ databases">
        <authorList>
            <person name="Hellsten U."/>
            <person name="Grimwood J."/>
            <person name="Chapman J.A."/>
            <person name="Shapiro H."/>
            <person name="Aerts A."/>
            <person name="Otillar R.P."/>
            <person name="Terry A.Y."/>
            <person name="Boore J.L."/>
            <person name="Simakov O."/>
            <person name="Marletaz F."/>
            <person name="Cho S.-J."/>
            <person name="Edsinger-Gonzales E."/>
            <person name="Havlak P."/>
            <person name="Kuo D.-H."/>
            <person name="Larsson T."/>
            <person name="Lv J."/>
            <person name="Arendt D."/>
            <person name="Savage R."/>
            <person name="Osoegawa K."/>
            <person name="de Jong P."/>
            <person name="Lindberg D.R."/>
            <person name="Seaver E.C."/>
            <person name="Weisblat D.A."/>
            <person name="Putnam N.H."/>
            <person name="Grigoriev I.V."/>
            <person name="Rokhsar D.S."/>
        </authorList>
    </citation>
    <scope>NUCLEOTIDE SEQUENCE</scope>
</reference>
<protein>
    <submittedName>
        <fullName evidence="2 3">Uncharacterized protein</fullName>
    </submittedName>
</protein>
<dbReference type="EMBL" id="AMQM01002833">
    <property type="status" value="NOT_ANNOTATED_CDS"/>
    <property type="molecule type" value="Genomic_DNA"/>
</dbReference>
<dbReference type="EnsemblMetazoa" id="HelroT167705">
    <property type="protein sequence ID" value="HelroP167705"/>
    <property type="gene ID" value="HelroG167705"/>
</dbReference>
<sequence>MAGLTGVEWIHFLQIVSFLTLPFFVVRLVLLPLLHIVNNIATERINAMTCSFHGWLNNFLLVSGMIIFVGLLAFHWTLSFGNKSKCSSSSSNVGGGNNSAYSARQKPVLIIPKCPQ</sequence>
<dbReference type="InParanoid" id="T1EZP7"/>
<gene>
    <name evidence="3" type="primary">20202047</name>
    <name evidence="2" type="ORF">HELRODRAFT_167705</name>
</gene>
<keyword evidence="1" id="KW-1133">Transmembrane helix</keyword>
<keyword evidence="1" id="KW-0812">Transmembrane</keyword>
<reference evidence="2 4" key="2">
    <citation type="journal article" date="2013" name="Nature">
        <title>Insights into bilaterian evolution from three spiralian genomes.</title>
        <authorList>
            <person name="Simakov O."/>
            <person name="Marletaz F."/>
            <person name="Cho S.J."/>
            <person name="Edsinger-Gonzales E."/>
            <person name="Havlak P."/>
            <person name="Hellsten U."/>
            <person name="Kuo D.H."/>
            <person name="Larsson T."/>
            <person name="Lv J."/>
            <person name="Arendt D."/>
            <person name="Savage R."/>
            <person name="Osoegawa K."/>
            <person name="de Jong P."/>
            <person name="Grimwood J."/>
            <person name="Chapman J.A."/>
            <person name="Shapiro H."/>
            <person name="Aerts A."/>
            <person name="Otillar R.P."/>
            <person name="Terry A.Y."/>
            <person name="Boore J.L."/>
            <person name="Grigoriev I.V."/>
            <person name="Lindberg D.R."/>
            <person name="Seaver E.C."/>
            <person name="Weisblat D.A."/>
            <person name="Putnam N.H."/>
            <person name="Rokhsar D.S."/>
        </authorList>
    </citation>
    <scope>NUCLEOTIDE SEQUENCE</scope>
</reference>
<dbReference type="RefSeq" id="XP_009011701.1">
    <property type="nucleotide sequence ID" value="XM_009013453.1"/>
</dbReference>
<evidence type="ECO:0000256" key="1">
    <source>
        <dbReference type="SAM" id="Phobius"/>
    </source>
</evidence>
<feature type="transmembrane region" description="Helical" evidence="1">
    <location>
        <begin position="55"/>
        <end position="78"/>
    </location>
</feature>